<dbReference type="Pfam" id="PF09793">
    <property type="entry name" value="AD"/>
    <property type="match status" value="1"/>
</dbReference>
<reference evidence="2" key="1">
    <citation type="submission" date="2021-01" db="EMBL/GenBank/DDBJ databases">
        <authorList>
            <person name="Corre E."/>
            <person name="Pelletier E."/>
            <person name="Niang G."/>
            <person name="Scheremetjew M."/>
            <person name="Finn R."/>
            <person name="Kale V."/>
            <person name="Holt S."/>
            <person name="Cochrane G."/>
            <person name="Meng A."/>
            <person name="Brown T."/>
            <person name="Cohen L."/>
        </authorList>
    </citation>
    <scope>NUCLEOTIDE SEQUENCE</scope>
    <source>
        <strain evidence="2">CCMP 410</strain>
    </source>
</reference>
<dbReference type="InterPro" id="IPR019181">
    <property type="entry name" value="LSM12_ABD"/>
</dbReference>
<accession>A0A7S1UTI4</accession>
<protein>
    <recommendedName>
        <fullName evidence="1">AD domain-containing protein</fullName>
    </recommendedName>
</protein>
<sequence length="199" mass="21878">MPELHVEYPANKLVELTVNDASSSEPTTVVTGRVYCTDPTSGVVVLQKALVHTTLACEMQWILASTIVKRKILEEGDASDEDAATKVYPLSTKLDVKSLEDKEKRALKLAREALEHINIKATPEGQAVFDRLVKACNEVVWHSNESSIVVLGQVRVDPPYNSPDCCHLLRNGSVDDKKLAQGCLERVQRIVSAIATSQQ</sequence>
<proteinExistence type="predicted"/>
<name>A0A7S1UTI4_9STRA</name>
<evidence type="ECO:0000259" key="1">
    <source>
        <dbReference type="PROSITE" id="PS52001"/>
    </source>
</evidence>
<organism evidence="2">
    <name type="scientific">Grammatophora oceanica</name>
    <dbReference type="NCBI Taxonomy" id="210454"/>
    <lineage>
        <taxon>Eukaryota</taxon>
        <taxon>Sar</taxon>
        <taxon>Stramenopiles</taxon>
        <taxon>Ochrophyta</taxon>
        <taxon>Bacillariophyta</taxon>
        <taxon>Fragilariophyceae</taxon>
        <taxon>Fragilariophycidae</taxon>
        <taxon>Rhabdonematales</taxon>
        <taxon>Grammatophoraceae</taxon>
        <taxon>Grammatophora</taxon>
    </lineage>
</organism>
<gene>
    <name evidence="2" type="ORF">GOCE00092_LOCUS7065</name>
</gene>
<feature type="domain" description="AD" evidence="1">
    <location>
        <begin position="92"/>
        <end position="199"/>
    </location>
</feature>
<evidence type="ECO:0000313" key="2">
    <source>
        <dbReference type="EMBL" id="CAD9278156.1"/>
    </source>
</evidence>
<dbReference type="PANTHER" id="PTHR13542">
    <property type="entry name" value="LSM12 HOMOLOG"/>
    <property type="match status" value="1"/>
</dbReference>
<dbReference type="InterPro" id="IPR039683">
    <property type="entry name" value="Lsm12-like"/>
</dbReference>
<dbReference type="PROSITE" id="PS52001">
    <property type="entry name" value="AD"/>
    <property type="match status" value="1"/>
</dbReference>
<dbReference type="AlphaFoldDB" id="A0A7S1UTI4"/>
<dbReference type="EMBL" id="HBGK01013639">
    <property type="protein sequence ID" value="CAD9278156.1"/>
    <property type="molecule type" value="Transcribed_RNA"/>
</dbReference>
<dbReference type="SMART" id="SM00995">
    <property type="entry name" value="AD"/>
    <property type="match status" value="1"/>
</dbReference>
<dbReference type="InterPro" id="IPR047574">
    <property type="entry name" value="AD"/>
</dbReference>